<protein>
    <recommendedName>
        <fullName evidence="4">Porin</fullName>
    </recommendedName>
</protein>
<feature type="chain" id="PRO_5045999954" description="Porin" evidence="1">
    <location>
        <begin position="22"/>
        <end position="478"/>
    </location>
</feature>
<accession>A0ABT3GHZ9</accession>
<reference evidence="2 3" key="1">
    <citation type="submission" date="2022-10" db="EMBL/GenBank/DDBJ databases">
        <title>Luteolibacter arcticus strain CCTCC AB 2014275, whole genome shotgun sequencing project.</title>
        <authorList>
            <person name="Zhao G."/>
            <person name="Shen L."/>
        </authorList>
    </citation>
    <scope>NUCLEOTIDE SEQUENCE [LARGE SCALE GENOMIC DNA]</scope>
    <source>
        <strain evidence="2 3">CCTCC AB 2014275</strain>
    </source>
</reference>
<name>A0ABT3GHZ9_9BACT</name>
<proteinExistence type="predicted"/>
<keyword evidence="1" id="KW-0732">Signal</keyword>
<evidence type="ECO:0000313" key="2">
    <source>
        <dbReference type="EMBL" id="MCW1923128.1"/>
    </source>
</evidence>
<feature type="signal peptide" evidence="1">
    <location>
        <begin position="1"/>
        <end position="21"/>
    </location>
</feature>
<evidence type="ECO:0000313" key="3">
    <source>
        <dbReference type="Proteomes" id="UP001320876"/>
    </source>
</evidence>
<keyword evidence="3" id="KW-1185">Reference proteome</keyword>
<sequence>MKSFKYAALGALSIASVERVAAQGTAPTASTVIIHFAASNGDRNATQRALSKILTNWNYRGLDGSATGAGGQSQNITNAVQNSNFGTWNGFINGTQHVIVRTNYAGALAGLAHVADPTFEARFDETNGVGSGSIPANPIDPENTEDYLLSTVDFGLSTNFHATSPFKGTYGNPPRTYNDTIKETNVGISPLGFYASPGFPADNITTQQVNQLYSAGYLPLASFTGNSADLNKVVFAIGRNTGAGQRFGAIQETGISGLANLTVWQPQAPAANGNDGLGNPIYGDHPNYDSNKSINPNGWVAGGVVNSHAPWGTESNSGITASGGYNSGANLAVALTYTLGSAAYSVLNDERGITATGGYYIGYVTPGDGNGRVLGQGLTLAQRPQSTRGVQLKYNGVDNTPANIKNGKYSLWLYNRVVEPVNGVVGKLTDPSPTFRQEFVDTLKEQILETDAATGGGILLDDTLKVERFEDGGIVTFK</sequence>
<comment type="caution">
    <text evidence="2">The sequence shown here is derived from an EMBL/GenBank/DDBJ whole genome shotgun (WGS) entry which is preliminary data.</text>
</comment>
<dbReference type="RefSeq" id="WP_264487236.1">
    <property type="nucleotide sequence ID" value="NZ_JAPDDT010000004.1"/>
</dbReference>
<evidence type="ECO:0000256" key="1">
    <source>
        <dbReference type="SAM" id="SignalP"/>
    </source>
</evidence>
<organism evidence="2 3">
    <name type="scientific">Luteolibacter arcticus</name>
    <dbReference type="NCBI Taxonomy" id="1581411"/>
    <lineage>
        <taxon>Bacteria</taxon>
        <taxon>Pseudomonadati</taxon>
        <taxon>Verrucomicrobiota</taxon>
        <taxon>Verrucomicrobiia</taxon>
        <taxon>Verrucomicrobiales</taxon>
        <taxon>Verrucomicrobiaceae</taxon>
        <taxon>Luteolibacter</taxon>
    </lineage>
</organism>
<dbReference type="EMBL" id="JAPDDT010000004">
    <property type="protein sequence ID" value="MCW1923128.1"/>
    <property type="molecule type" value="Genomic_DNA"/>
</dbReference>
<evidence type="ECO:0008006" key="4">
    <source>
        <dbReference type="Google" id="ProtNLM"/>
    </source>
</evidence>
<gene>
    <name evidence="2" type="ORF">OKA05_11240</name>
</gene>
<dbReference type="Proteomes" id="UP001320876">
    <property type="component" value="Unassembled WGS sequence"/>
</dbReference>